<dbReference type="SUPFAM" id="SSF50978">
    <property type="entry name" value="WD40 repeat-like"/>
    <property type="match status" value="1"/>
</dbReference>
<dbReference type="InParanoid" id="G4THD9"/>
<dbReference type="PROSITE" id="PS00678">
    <property type="entry name" value="WD_REPEATS_1"/>
    <property type="match status" value="6"/>
</dbReference>
<keyword evidence="1 3" id="KW-0853">WD repeat</keyword>
<dbReference type="eggNOG" id="KOG0272">
    <property type="taxonomic scope" value="Eukaryota"/>
</dbReference>
<gene>
    <name evidence="5" type="ORF">PIIN_04666</name>
</gene>
<feature type="repeat" description="WD" evidence="3">
    <location>
        <begin position="1176"/>
        <end position="1209"/>
    </location>
</feature>
<dbReference type="InterPro" id="IPR027417">
    <property type="entry name" value="P-loop_NTPase"/>
</dbReference>
<evidence type="ECO:0000259" key="4">
    <source>
        <dbReference type="Pfam" id="PF24883"/>
    </source>
</evidence>
<evidence type="ECO:0000256" key="3">
    <source>
        <dbReference type="PROSITE-ProRule" id="PRU00221"/>
    </source>
</evidence>
<evidence type="ECO:0000256" key="1">
    <source>
        <dbReference type="ARBA" id="ARBA00022574"/>
    </source>
</evidence>
<feature type="repeat" description="WD" evidence="3">
    <location>
        <begin position="874"/>
        <end position="915"/>
    </location>
</feature>
<dbReference type="Pfam" id="PF24883">
    <property type="entry name" value="NPHP3_N"/>
    <property type="match status" value="1"/>
</dbReference>
<keyword evidence="6" id="KW-1185">Reference proteome</keyword>
<feature type="repeat" description="WD" evidence="3">
    <location>
        <begin position="918"/>
        <end position="950"/>
    </location>
</feature>
<evidence type="ECO:0000313" key="5">
    <source>
        <dbReference type="EMBL" id="CCA70732.1"/>
    </source>
</evidence>
<dbReference type="Proteomes" id="UP000007148">
    <property type="component" value="Unassembled WGS sequence"/>
</dbReference>
<dbReference type="HOGENOM" id="CLU_000288_6_3_1"/>
<comment type="caution">
    <text evidence="5">The sequence shown here is derived from an EMBL/GenBank/DDBJ whole genome shotgun (WGS) entry which is preliminary data.</text>
</comment>
<feature type="repeat" description="WD" evidence="3">
    <location>
        <begin position="831"/>
        <end position="872"/>
    </location>
</feature>
<dbReference type="CDD" id="cd21037">
    <property type="entry name" value="MLKL_NTD"/>
    <property type="match status" value="1"/>
</dbReference>
<dbReference type="Gene3D" id="2.130.10.10">
    <property type="entry name" value="YVTN repeat-like/Quinoprotein amine dehydrogenase"/>
    <property type="match status" value="4"/>
</dbReference>
<dbReference type="InterPro" id="IPR001680">
    <property type="entry name" value="WD40_rpt"/>
</dbReference>
<dbReference type="EMBL" id="CAFZ01000092">
    <property type="protein sequence ID" value="CCA70732.1"/>
    <property type="molecule type" value="Genomic_DNA"/>
</dbReference>
<dbReference type="CDD" id="cd00200">
    <property type="entry name" value="WD40"/>
    <property type="match status" value="2"/>
</dbReference>
<dbReference type="Pfam" id="PF00400">
    <property type="entry name" value="WD40"/>
    <property type="match status" value="10"/>
</dbReference>
<protein>
    <recommendedName>
        <fullName evidence="4">Nephrocystin 3-like N-terminal domain-containing protein</fullName>
    </recommendedName>
</protein>
<dbReference type="InterPro" id="IPR059179">
    <property type="entry name" value="MLKL-like_MCAfunc"/>
</dbReference>
<evidence type="ECO:0000313" key="6">
    <source>
        <dbReference type="Proteomes" id="UP000007148"/>
    </source>
</evidence>
<feature type="repeat" description="WD" evidence="3">
    <location>
        <begin position="788"/>
        <end position="829"/>
    </location>
</feature>
<feature type="repeat" description="WD" evidence="3">
    <location>
        <begin position="745"/>
        <end position="786"/>
    </location>
</feature>
<dbReference type="InterPro" id="IPR015943">
    <property type="entry name" value="WD40/YVTN_repeat-like_dom_sf"/>
</dbReference>
<feature type="repeat" description="WD" evidence="3">
    <location>
        <begin position="962"/>
        <end position="1003"/>
    </location>
</feature>
<dbReference type="InterPro" id="IPR020472">
    <property type="entry name" value="WD40_PAC1"/>
</dbReference>
<dbReference type="InterPro" id="IPR036322">
    <property type="entry name" value="WD40_repeat_dom_sf"/>
</dbReference>
<feature type="repeat" description="WD" evidence="3">
    <location>
        <begin position="1072"/>
        <end position="1113"/>
    </location>
</feature>
<dbReference type="InterPro" id="IPR011047">
    <property type="entry name" value="Quinoprotein_ADH-like_sf"/>
</dbReference>
<feature type="repeat" description="WD" evidence="3">
    <location>
        <begin position="1029"/>
        <end position="1070"/>
    </location>
</feature>
<dbReference type="InterPro" id="IPR019775">
    <property type="entry name" value="WD40_repeat_CS"/>
</dbReference>
<dbReference type="SUPFAM" id="SSF52540">
    <property type="entry name" value="P-loop containing nucleoside triphosphate hydrolases"/>
    <property type="match status" value="1"/>
</dbReference>
<evidence type="ECO:0000256" key="2">
    <source>
        <dbReference type="ARBA" id="ARBA00022737"/>
    </source>
</evidence>
<dbReference type="PROSITE" id="PS50082">
    <property type="entry name" value="WD_REPEATS_2"/>
    <property type="match status" value="11"/>
</dbReference>
<dbReference type="Gene3D" id="3.40.50.300">
    <property type="entry name" value="P-loop containing nucleotide triphosphate hydrolases"/>
    <property type="match status" value="1"/>
</dbReference>
<dbReference type="InterPro" id="IPR056884">
    <property type="entry name" value="NPHP3-like_N"/>
</dbReference>
<feature type="domain" description="Nephrocystin 3-like N-terminal" evidence="4">
    <location>
        <begin position="196"/>
        <end position="357"/>
    </location>
</feature>
<sequence>MAEHRGNAAVYQPYSLSSAGSFPRDESRVQRMATSSLNLAKESEGMDILSPLKEALKATTSILEGIQAIDDNQEEWNDLAQCLVQYMTAIENQVAYLEKYPEGERAVDETLSRPLTRYVELLEDFHGKITNHRRRRSRLAFTAMTKVKLDAGVVRKFNHDVEHQHNQFMIDINSILQLPMVAFVASSVHRTCLPGTRQAILQVISNWAAEDISRTPIFWLCDIAGSGKSTVAMSASEFWQAQRVLGAQFFFSLDSSECSSTEKFWSTIARELVQRMPELAPHIADAVKRNPAIMRSPFHDQLQELVINPLRHRKNRVILVIDAVDECKSEMQRKELMESVIMAVRGSQTLKILITSRPDPIIEATLGPFMTKVKMKDRLHDIEHRDNIDDIANYVHQSLEGVLSPEKRRRLVQKANGLFIWASTACRMLKSTTSWEKPESTYSRLISADQPGDIDDVYALIFERTDPKFYTTMCSTLALLLATFEPLTVGELDDLLRDIGIRGSAEALVRNLGSVITQDPSTNLVYFRHPTFVEYLRRCCIPSAFDNGSNIYIDIAKAHGQLAWWSFKYLKSRTEGLRFNICEIESSFHRNSDIPDLEDRVSKSISRELRYASHHWTFHVARTDDKWKRNLKNELQHISKAPYALYWMEILSFTKALARGIAGLRAVAHCTAIEEETKDRLIDVRRFMMAFSTPICDSTPHIYLSALPFSPIKSMLHIEGLKQFQNTLSVIKGLEEQYRELPEALEGHQGPVLATILSPDNSMIVSSSGDKTIRMWDADTGLPLGEPLRGHERWIRSIAISPDGSRIISGSDDSTIRLWNANTGQLLGEPLRGHELAVNAVAFSPDGSRVASGSSDTTIRLWDAGSGLQLGEPLRGHQAWVNAVAFSPDGTQIISIADNGRMLMWDADSGRLLGELPQAPNTRGITVAVFSPDGSHIACGLGDATIQLWNTCTVQSSGQLFPRGHKDPIKAIAFSPDGSWIVSGDRMGTIRLWNVDTGQMLGEAHRCLGCSITRAVFDGNHAHVQELPFHGHRAIINAIAFSSDGSRVVSGSGDQTIRIWNADNGRALGKPLLGHKSSICALGFSSDGSKIVTSSYGCTVQLWDAHTGQPLGDALRGQPLEDPLREQPLAQQLRERQGRVETLVCLENGTILFPDLSDEATQIRDLYTGEPLGQPLRDHTRWSYLIASSPDGRYIISRSLGNAIRVWDVYTGFPFGVPVPDPERSIKAVAVSKDGSKLALCLGNGTIRLQYVRTGQQLGALLQVPNARMTAVAFSADSSRIVSGSSDRTIRLWDADTGRALGKPIRGHQAWIDAVAFSPDGLRIASSARDHTVRIWDVENGEYCHLVVSYTLKRGDND</sequence>
<dbReference type="STRING" id="1109443.G4THD9"/>
<proteinExistence type="predicted"/>
<dbReference type="PANTHER" id="PTHR19848:SF8">
    <property type="entry name" value="F-BOX AND WD REPEAT DOMAIN CONTAINING 7"/>
    <property type="match status" value="1"/>
</dbReference>
<dbReference type="PANTHER" id="PTHR19848">
    <property type="entry name" value="WD40 REPEAT PROTEIN"/>
    <property type="match status" value="1"/>
</dbReference>
<keyword evidence="2" id="KW-0677">Repeat</keyword>
<dbReference type="SMART" id="SM00320">
    <property type="entry name" value="WD40"/>
    <property type="match status" value="12"/>
</dbReference>
<organism evidence="5 6">
    <name type="scientific">Serendipita indica (strain DSM 11827)</name>
    <name type="common">Root endophyte fungus</name>
    <name type="synonym">Piriformospora indica</name>
    <dbReference type="NCBI Taxonomy" id="1109443"/>
    <lineage>
        <taxon>Eukaryota</taxon>
        <taxon>Fungi</taxon>
        <taxon>Dikarya</taxon>
        <taxon>Basidiomycota</taxon>
        <taxon>Agaricomycotina</taxon>
        <taxon>Agaricomycetes</taxon>
        <taxon>Sebacinales</taxon>
        <taxon>Serendipitaceae</taxon>
        <taxon>Serendipita</taxon>
    </lineage>
</organism>
<dbReference type="SUPFAM" id="SSF50998">
    <property type="entry name" value="Quinoprotein alcohol dehydrogenase-like"/>
    <property type="match status" value="1"/>
</dbReference>
<dbReference type="OrthoDB" id="538223at2759"/>
<feature type="repeat" description="WD" evidence="3">
    <location>
        <begin position="1262"/>
        <end position="1303"/>
    </location>
</feature>
<dbReference type="PROSITE" id="PS50294">
    <property type="entry name" value="WD_REPEATS_REGION"/>
    <property type="match status" value="10"/>
</dbReference>
<dbReference type="eggNOG" id="KOG0275">
    <property type="taxonomic scope" value="Eukaryota"/>
</dbReference>
<dbReference type="PRINTS" id="PR00320">
    <property type="entry name" value="GPROTEINBRPT"/>
</dbReference>
<feature type="repeat" description="WD" evidence="3">
    <location>
        <begin position="1305"/>
        <end position="1346"/>
    </location>
</feature>
<name>G4THD9_SERID</name>
<reference evidence="5 6" key="1">
    <citation type="journal article" date="2011" name="PLoS Pathog.">
        <title>Endophytic Life Strategies Decoded by Genome and Transcriptome Analyses of the Mutualistic Root Symbiont Piriformospora indica.</title>
        <authorList>
            <person name="Zuccaro A."/>
            <person name="Lahrmann U."/>
            <person name="Guldener U."/>
            <person name="Langen G."/>
            <person name="Pfiffi S."/>
            <person name="Biedenkopf D."/>
            <person name="Wong P."/>
            <person name="Samans B."/>
            <person name="Grimm C."/>
            <person name="Basiewicz M."/>
            <person name="Murat C."/>
            <person name="Martin F."/>
            <person name="Kogel K.H."/>
        </authorList>
    </citation>
    <scope>NUCLEOTIDE SEQUENCE [LARGE SCALE GENOMIC DNA]</scope>
    <source>
        <strain evidence="5 6">DSM 11827</strain>
    </source>
</reference>
<accession>G4THD9</accession>
<dbReference type="OMA" id="ECKQTFE"/>